<comment type="caution">
    <text evidence="1">The sequence shown here is derived from an EMBL/GenBank/DDBJ whole genome shotgun (WGS) entry which is preliminary data.</text>
</comment>
<organism evidence="1">
    <name type="scientific">marine sediment metagenome</name>
    <dbReference type="NCBI Taxonomy" id="412755"/>
    <lineage>
        <taxon>unclassified sequences</taxon>
        <taxon>metagenomes</taxon>
        <taxon>ecological metagenomes</taxon>
    </lineage>
</organism>
<protein>
    <submittedName>
        <fullName evidence="1">Uncharacterized protein</fullName>
    </submittedName>
</protein>
<sequence>MYPTFDIIGKKTAVEINSIKKMVSYDIPKSYLNFNKTYDYGIIAANIEYLRTR</sequence>
<evidence type="ECO:0000313" key="1">
    <source>
        <dbReference type="EMBL" id="KKN78911.1"/>
    </source>
</evidence>
<gene>
    <name evidence="1" type="ORF">LCGC14_0345320</name>
</gene>
<dbReference type="EMBL" id="LAZR01000255">
    <property type="protein sequence ID" value="KKN78911.1"/>
    <property type="molecule type" value="Genomic_DNA"/>
</dbReference>
<dbReference type="AlphaFoldDB" id="A0A0F9VZS9"/>
<accession>A0A0F9VZS9</accession>
<name>A0A0F9VZS9_9ZZZZ</name>
<reference evidence="1" key="1">
    <citation type="journal article" date="2015" name="Nature">
        <title>Complex archaea that bridge the gap between prokaryotes and eukaryotes.</title>
        <authorList>
            <person name="Spang A."/>
            <person name="Saw J.H."/>
            <person name="Jorgensen S.L."/>
            <person name="Zaremba-Niedzwiedzka K."/>
            <person name="Martijn J."/>
            <person name="Lind A.E."/>
            <person name="van Eijk R."/>
            <person name="Schleper C."/>
            <person name="Guy L."/>
            <person name="Ettema T.J."/>
        </authorList>
    </citation>
    <scope>NUCLEOTIDE SEQUENCE</scope>
</reference>
<proteinExistence type="predicted"/>